<organism evidence="19 20">
    <name type="scientific">Mesobacillus selenatarsenatis</name>
    <dbReference type="NCBI Taxonomy" id="388741"/>
    <lineage>
        <taxon>Bacteria</taxon>
        <taxon>Bacillati</taxon>
        <taxon>Bacillota</taxon>
        <taxon>Bacilli</taxon>
        <taxon>Bacillales</taxon>
        <taxon>Bacillaceae</taxon>
        <taxon>Mesobacillus</taxon>
    </lineage>
</organism>
<keyword evidence="6" id="KW-0645">Protease</keyword>
<dbReference type="GO" id="GO:0030288">
    <property type="term" value="C:outer membrane-bounded periplasmic space"/>
    <property type="evidence" value="ECO:0007669"/>
    <property type="project" value="TreeGrafter"/>
</dbReference>
<dbReference type="PANTHER" id="PTHR32282">
    <property type="entry name" value="BINDING PROTEIN TRANSPEPTIDASE, PUTATIVE-RELATED"/>
    <property type="match status" value="1"/>
</dbReference>
<dbReference type="AlphaFoldDB" id="A0A846TR38"/>
<dbReference type="Pfam" id="PF00912">
    <property type="entry name" value="Transgly"/>
    <property type="match status" value="1"/>
</dbReference>
<dbReference type="GO" id="GO:0009252">
    <property type="term" value="P:peptidoglycan biosynthetic process"/>
    <property type="evidence" value="ECO:0007669"/>
    <property type="project" value="UniProtKB-KW"/>
</dbReference>
<dbReference type="Proteomes" id="UP000587942">
    <property type="component" value="Unassembled WGS sequence"/>
</dbReference>
<dbReference type="GO" id="GO:0071555">
    <property type="term" value="P:cell wall organization"/>
    <property type="evidence" value="ECO:0007669"/>
    <property type="project" value="UniProtKB-KW"/>
</dbReference>
<evidence type="ECO:0000259" key="17">
    <source>
        <dbReference type="Pfam" id="PF00905"/>
    </source>
</evidence>
<dbReference type="InterPro" id="IPR023346">
    <property type="entry name" value="Lysozyme-like_dom_sf"/>
</dbReference>
<evidence type="ECO:0000259" key="18">
    <source>
        <dbReference type="Pfam" id="PF00912"/>
    </source>
</evidence>
<reference evidence="19 20" key="1">
    <citation type="submission" date="2020-03" db="EMBL/GenBank/DDBJ databases">
        <authorList>
            <person name="Sun Q."/>
        </authorList>
    </citation>
    <scope>NUCLEOTIDE SEQUENCE [LARGE SCALE GENOMIC DNA]</scope>
    <source>
        <strain evidence="19 20">KACC 21451</strain>
    </source>
</reference>
<keyword evidence="7" id="KW-0328">Glycosyltransferase</keyword>
<protein>
    <submittedName>
        <fullName evidence="19">Penicillin-binding protein</fullName>
    </submittedName>
</protein>
<dbReference type="Gene3D" id="3.40.710.10">
    <property type="entry name" value="DD-peptidase/beta-lactamase superfamily"/>
    <property type="match status" value="1"/>
</dbReference>
<feature type="domain" description="Penicillin-binding protein transpeptidase" evidence="17">
    <location>
        <begin position="333"/>
        <end position="569"/>
    </location>
</feature>
<evidence type="ECO:0000256" key="1">
    <source>
        <dbReference type="ARBA" id="ARBA00004236"/>
    </source>
</evidence>
<evidence type="ECO:0000256" key="6">
    <source>
        <dbReference type="ARBA" id="ARBA00022670"/>
    </source>
</evidence>
<keyword evidence="13" id="KW-0511">Multifunctional enzyme</keyword>
<dbReference type="GO" id="GO:0008360">
    <property type="term" value="P:regulation of cell shape"/>
    <property type="evidence" value="ECO:0007669"/>
    <property type="project" value="UniProtKB-KW"/>
</dbReference>
<evidence type="ECO:0000256" key="11">
    <source>
        <dbReference type="ARBA" id="ARBA00022984"/>
    </source>
</evidence>
<evidence type="ECO:0000256" key="8">
    <source>
        <dbReference type="ARBA" id="ARBA00022679"/>
    </source>
</evidence>
<dbReference type="RefSeq" id="WP_167834662.1">
    <property type="nucleotide sequence ID" value="NZ_JAAVUM010000035.1"/>
</dbReference>
<evidence type="ECO:0000256" key="13">
    <source>
        <dbReference type="ARBA" id="ARBA00023268"/>
    </source>
</evidence>
<evidence type="ECO:0000256" key="15">
    <source>
        <dbReference type="ARBA" id="ARBA00034000"/>
    </source>
</evidence>
<dbReference type="InterPro" id="IPR012338">
    <property type="entry name" value="Beta-lactam/transpept-like"/>
</dbReference>
<dbReference type="PANTHER" id="PTHR32282:SF11">
    <property type="entry name" value="PENICILLIN-BINDING PROTEIN 1B"/>
    <property type="match status" value="1"/>
</dbReference>
<dbReference type="SUPFAM" id="SSF56601">
    <property type="entry name" value="beta-lactamase/transpeptidase-like"/>
    <property type="match status" value="1"/>
</dbReference>
<dbReference type="Gene3D" id="1.10.3810.10">
    <property type="entry name" value="Biosynthetic peptidoglycan transglycosylase-like"/>
    <property type="match status" value="1"/>
</dbReference>
<comment type="catalytic activity">
    <reaction evidence="15">
        <text>Preferential cleavage: (Ac)2-L-Lys-D-Ala-|-D-Ala. Also transpeptidation of peptidyl-alanyl moieties that are N-acyl substituents of D-alanine.</text>
        <dbReference type="EC" id="3.4.16.4"/>
    </reaction>
</comment>
<keyword evidence="14" id="KW-0961">Cell wall biogenesis/degradation</keyword>
<dbReference type="InterPro" id="IPR050396">
    <property type="entry name" value="Glycosyltr_51/Transpeptidase"/>
</dbReference>
<evidence type="ECO:0000256" key="16">
    <source>
        <dbReference type="ARBA" id="ARBA00049902"/>
    </source>
</evidence>
<dbReference type="InterPro" id="IPR001264">
    <property type="entry name" value="Glyco_trans_51"/>
</dbReference>
<keyword evidence="9" id="KW-0378">Hydrolase</keyword>
<evidence type="ECO:0000256" key="2">
    <source>
        <dbReference type="ARBA" id="ARBA00007090"/>
    </source>
</evidence>
<keyword evidence="4" id="KW-1003">Cell membrane</keyword>
<dbReference type="GO" id="GO:0008658">
    <property type="term" value="F:penicillin binding"/>
    <property type="evidence" value="ECO:0007669"/>
    <property type="project" value="InterPro"/>
</dbReference>
<dbReference type="FunFam" id="1.10.3810.10:FF:000001">
    <property type="entry name" value="Penicillin-binding protein 1A"/>
    <property type="match status" value="1"/>
</dbReference>
<evidence type="ECO:0000256" key="3">
    <source>
        <dbReference type="ARBA" id="ARBA00007739"/>
    </source>
</evidence>
<evidence type="ECO:0000256" key="10">
    <source>
        <dbReference type="ARBA" id="ARBA00022960"/>
    </source>
</evidence>
<dbReference type="InterPro" id="IPR001460">
    <property type="entry name" value="PCN-bd_Tpept"/>
</dbReference>
<comment type="caution">
    <text evidence="19">The sequence shown here is derived from an EMBL/GenBank/DDBJ whole genome shotgun (WGS) entry which is preliminary data.</text>
</comment>
<keyword evidence="11" id="KW-0573">Peptidoglycan synthesis</keyword>
<evidence type="ECO:0000313" key="19">
    <source>
        <dbReference type="EMBL" id="NKE08314.1"/>
    </source>
</evidence>
<comment type="subcellular location">
    <subcellularLocation>
        <location evidence="1">Cell membrane</location>
    </subcellularLocation>
</comment>
<dbReference type="GO" id="GO:0008955">
    <property type="term" value="F:peptidoglycan glycosyltransferase activity"/>
    <property type="evidence" value="ECO:0007669"/>
    <property type="project" value="UniProtKB-EC"/>
</dbReference>
<comment type="similarity">
    <text evidence="2">In the C-terminal section; belongs to the transpeptidase family.</text>
</comment>
<evidence type="ECO:0000256" key="14">
    <source>
        <dbReference type="ARBA" id="ARBA00023316"/>
    </source>
</evidence>
<accession>A0A846TR38</accession>
<dbReference type="Pfam" id="PF00905">
    <property type="entry name" value="Transpeptidase"/>
    <property type="match status" value="1"/>
</dbReference>
<keyword evidence="10" id="KW-0133">Cell shape</keyword>
<feature type="domain" description="Glycosyl transferase family 51" evidence="18">
    <location>
        <begin position="60"/>
        <end position="235"/>
    </location>
</feature>
<comment type="similarity">
    <text evidence="3">In the N-terminal section; belongs to the glycosyltransferase 51 family.</text>
</comment>
<evidence type="ECO:0000313" key="20">
    <source>
        <dbReference type="Proteomes" id="UP000587942"/>
    </source>
</evidence>
<dbReference type="GO" id="GO:0006508">
    <property type="term" value="P:proteolysis"/>
    <property type="evidence" value="ECO:0007669"/>
    <property type="project" value="UniProtKB-KW"/>
</dbReference>
<evidence type="ECO:0000256" key="7">
    <source>
        <dbReference type="ARBA" id="ARBA00022676"/>
    </source>
</evidence>
<dbReference type="GO" id="GO:0005886">
    <property type="term" value="C:plasma membrane"/>
    <property type="evidence" value="ECO:0007669"/>
    <property type="project" value="UniProtKB-SubCell"/>
</dbReference>
<name>A0A846TR38_9BACI</name>
<keyword evidence="12" id="KW-0472">Membrane</keyword>
<dbReference type="InterPro" id="IPR036950">
    <property type="entry name" value="PBP_transglycosylase"/>
</dbReference>
<proteinExistence type="inferred from homology"/>
<gene>
    <name evidence="19" type="ORF">GWK17_23055</name>
</gene>
<evidence type="ECO:0000256" key="4">
    <source>
        <dbReference type="ARBA" id="ARBA00022475"/>
    </source>
</evidence>
<evidence type="ECO:0000256" key="9">
    <source>
        <dbReference type="ARBA" id="ARBA00022801"/>
    </source>
</evidence>
<comment type="catalytic activity">
    <reaction evidence="16">
        <text>[GlcNAc-(1-&gt;4)-Mur2Ac(oyl-L-Ala-gamma-D-Glu-L-Lys-D-Ala-D-Ala)](n)-di-trans,octa-cis-undecaprenyl diphosphate + beta-D-GlcNAc-(1-&gt;4)-Mur2Ac(oyl-L-Ala-gamma-D-Glu-L-Lys-D-Ala-D-Ala)-di-trans,octa-cis-undecaprenyl diphosphate = [GlcNAc-(1-&gt;4)-Mur2Ac(oyl-L-Ala-gamma-D-Glu-L-Lys-D-Ala-D-Ala)](n+1)-di-trans,octa-cis-undecaprenyl diphosphate + di-trans,octa-cis-undecaprenyl diphosphate + H(+)</text>
        <dbReference type="Rhea" id="RHEA:23708"/>
        <dbReference type="Rhea" id="RHEA-COMP:9602"/>
        <dbReference type="Rhea" id="RHEA-COMP:9603"/>
        <dbReference type="ChEBI" id="CHEBI:15378"/>
        <dbReference type="ChEBI" id="CHEBI:58405"/>
        <dbReference type="ChEBI" id="CHEBI:60033"/>
        <dbReference type="ChEBI" id="CHEBI:78435"/>
        <dbReference type="EC" id="2.4.99.28"/>
    </reaction>
</comment>
<dbReference type="SUPFAM" id="SSF53955">
    <property type="entry name" value="Lysozyme-like"/>
    <property type="match status" value="1"/>
</dbReference>
<keyword evidence="8" id="KW-0808">Transferase</keyword>
<evidence type="ECO:0000256" key="5">
    <source>
        <dbReference type="ARBA" id="ARBA00022645"/>
    </source>
</evidence>
<keyword evidence="5" id="KW-0121">Carboxypeptidase</keyword>
<dbReference type="EMBL" id="JAAVUM010000035">
    <property type="protein sequence ID" value="NKE08314.1"/>
    <property type="molecule type" value="Genomic_DNA"/>
</dbReference>
<sequence length="606" mass="67619">MRIITGYLLILLLIPAFIAVVILTYTEAGNAVSLGKTLNEKIDLTETKLSQTSLILANNGEVFTEIHRPMNRSYAADHEIPDFIKEVFIVSEDRNFEKHPGFDLPAIGRALAINIHSDDIEQGASTITQQLARNQYLNHHQSYNRKLSEVLYAYQLEKTFSKQEILEQYMNAIYFHNNAYGIKAAAQFYFKKAPLDLSQAEQAFLAAIPNNPTFYDPIEHFNRTKKRQERLLDQLAQHGNIKPETAEKLKIEPITLKVDSRKNSYPDYSSYALQELRELISEKENLADTEELTARVEELLRSGVTIHTNLDIVLQKRAVQAFEAHLKDASVQGAAAVINHETGQIVAISGGKGYHSGDFHRAYQAFRQPGSSIKPLLVYAPYFERFDANKNAPINAGPLCIKGYCPKNYGGSNYGMVTLEKAFIHSYNTPAVRIFQQIGADEAFNDLAPFKFEKVTAQDHVLAAAVGGFTTGVSPLEMTSAYTVFSNKGLYLKPRAISKVTGADGEVLYSWNDEPVQVWNPSTVEKVRSLMQKTVSSGTARKAAGAGSGAGGKTGTTNDFKDFWFIGFNGPYTAGVWVGKDKPQSMEYINHQSPHLLIWLEIMKQK</sequence>
<evidence type="ECO:0000256" key="12">
    <source>
        <dbReference type="ARBA" id="ARBA00023136"/>
    </source>
</evidence>
<dbReference type="GO" id="GO:0009002">
    <property type="term" value="F:serine-type D-Ala-D-Ala carboxypeptidase activity"/>
    <property type="evidence" value="ECO:0007669"/>
    <property type="project" value="UniProtKB-EC"/>
</dbReference>